<evidence type="ECO:0000256" key="1">
    <source>
        <dbReference type="SAM" id="Phobius"/>
    </source>
</evidence>
<sequence>MPRDVRNNGGMTAPEILPRRRAAGVIAVWVVAALVALAIGIFVDPDWRGAWLLVGLGFCFFLAFAVQLASGRSQGFIVRISASVLGALVVMGLLGAGFALAELLTV</sequence>
<dbReference type="Proteomes" id="UP000024001">
    <property type="component" value="Unassembled WGS sequence"/>
</dbReference>
<feature type="transmembrane region" description="Helical" evidence="1">
    <location>
        <begin position="49"/>
        <end position="69"/>
    </location>
</feature>
<evidence type="ECO:0000313" key="2">
    <source>
        <dbReference type="EMBL" id="EZP25267.1"/>
    </source>
</evidence>
<protein>
    <submittedName>
        <fullName evidence="2">Putative membrane protein</fullName>
    </submittedName>
</protein>
<keyword evidence="1" id="KW-0472">Membrane</keyword>
<comment type="caution">
    <text evidence="2">The sequence shown here is derived from an EMBL/GenBank/DDBJ whole genome shotgun (WGS) entry which is preliminary data.</text>
</comment>
<dbReference type="AlphaFoldDB" id="A0A031FLU4"/>
<dbReference type="PATRIC" id="fig|273677.3.peg.2692"/>
<dbReference type="EMBL" id="JFYO01000011">
    <property type="protein sequence ID" value="EZP25267.1"/>
    <property type="molecule type" value="Genomic_DNA"/>
</dbReference>
<proteinExistence type="predicted"/>
<keyword evidence="1" id="KW-1133">Transmembrane helix</keyword>
<name>A0A031FLU4_9MICO</name>
<evidence type="ECO:0000313" key="3">
    <source>
        <dbReference type="Proteomes" id="UP000024001"/>
    </source>
</evidence>
<keyword evidence="3" id="KW-1185">Reference proteome</keyword>
<accession>A0A031FLU4</accession>
<reference evidence="2 3" key="1">
    <citation type="submission" date="2014-03" db="EMBL/GenBank/DDBJ databases">
        <title>Draft Genome Sequences of 13 Willow Endophytes.</title>
        <authorList>
            <person name="Gan H.Y."/>
            <person name="Gan H.M."/>
            <person name="Savka M.A."/>
            <person name="Hudson A.O."/>
        </authorList>
    </citation>
    <scope>NUCLEOTIDE SEQUENCE [LARGE SCALE GENOMIC DNA]</scope>
    <source>
        <strain evidence="2 3">RIT293</strain>
    </source>
</reference>
<feature type="transmembrane region" description="Helical" evidence="1">
    <location>
        <begin position="21"/>
        <end position="43"/>
    </location>
</feature>
<gene>
    <name evidence="2" type="ORF">BW34_02721</name>
</gene>
<organism evidence="2 3">
    <name type="scientific">Microbacterium oleivorans</name>
    <dbReference type="NCBI Taxonomy" id="273677"/>
    <lineage>
        <taxon>Bacteria</taxon>
        <taxon>Bacillati</taxon>
        <taxon>Actinomycetota</taxon>
        <taxon>Actinomycetes</taxon>
        <taxon>Micrococcales</taxon>
        <taxon>Microbacteriaceae</taxon>
        <taxon>Microbacterium</taxon>
    </lineage>
</organism>
<keyword evidence="1" id="KW-0812">Transmembrane</keyword>
<feature type="transmembrane region" description="Helical" evidence="1">
    <location>
        <begin position="76"/>
        <end position="101"/>
    </location>
</feature>